<accession>A0A3R6CV44</accession>
<keyword evidence="1" id="KW-1133">Transmembrane helix</keyword>
<dbReference type="Proteomes" id="UP000283295">
    <property type="component" value="Unassembled WGS sequence"/>
</dbReference>
<evidence type="ECO:0000313" key="3">
    <source>
        <dbReference type="Proteomes" id="UP000283295"/>
    </source>
</evidence>
<organism evidence="2 3">
    <name type="scientific">Coprococcus eutactus</name>
    <dbReference type="NCBI Taxonomy" id="33043"/>
    <lineage>
        <taxon>Bacteria</taxon>
        <taxon>Bacillati</taxon>
        <taxon>Bacillota</taxon>
        <taxon>Clostridia</taxon>
        <taxon>Lachnospirales</taxon>
        <taxon>Lachnospiraceae</taxon>
        <taxon>Coprococcus</taxon>
    </lineage>
</organism>
<keyword evidence="1" id="KW-0472">Membrane</keyword>
<comment type="caution">
    <text evidence="2">The sequence shown here is derived from an EMBL/GenBank/DDBJ whole genome shotgun (WGS) entry which is preliminary data.</text>
</comment>
<keyword evidence="1" id="KW-0812">Transmembrane</keyword>
<reference evidence="2 3" key="1">
    <citation type="submission" date="2018-08" db="EMBL/GenBank/DDBJ databases">
        <title>A genome reference for cultivated species of the human gut microbiota.</title>
        <authorList>
            <person name="Zou Y."/>
            <person name="Xue W."/>
            <person name="Luo G."/>
        </authorList>
    </citation>
    <scope>NUCLEOTIDE SEQUENCE [LARGE SCALE GENOMIC DNA]</scope>
    <source>
        <strain evidence="2 3">AF22-21</strain>
    </source>
</reference>
<dbReference type="GeneID" id="92832111"/>
<dbReference type="EMBL" id="QRVK01000007">
    <property type="protein sequence ID" value="RGS43365.1"/>
    <property type="molecule type" value="Genomic_DNA"/>
</dbReference>
<evidence type="ECO:0000313" key="2">
    <source>
        <dbReference type="EMBL" id="RGS43365.1"/>
    </source>
</evidence>
<sequence>MSEYLGTIIVAAIIVLMVFFIVRGMVKDRKKGKHICGGDCSSCHGGCSHKL</sequence>
<dbReference type="AlphaFoldDB" id="A0A3R6CV44"/>
<feature type="transmembrane region" description="Helical" evidence="1">
    <location>
        <begin position="6"/>
        <end position="26"/>
    </location>
</feature>
<gene>
    <name evidence="2" type="ORF">DWX94_04705</name>
</gene>
<name>A0A3R6CV44_9FIRM</name>
<dbReference type="OrthoDB" id="9931230at2"/>
<protein>
    <submittedName>
        <fullName evidence="2">FeoB-associated Cys-rich membrane protein</fullName>
    </submittedName>
</protein>
<proteinExistence type="predicted"/>
<evidence type="ECO:0000256" key="1">
    <source>
        <dbReference type="SAM" id="Phobius"/>
    </source>
</evidence>
<dbReference type="Pfam" id="PF12669">
    <property type="entry name" value="FeoB_associated"/>
    <property type="match status" value="1"/>
</dbReference>
<dbReference type="RefSeq" id="WP_004851061.1">
    <property type="nucleotide sequence ID" value="NZ_CABIWG010000001.1"/>
</dbReference>